<dbReference type="AlphaFoldDB" id="A0A0R3T1M1"/>
<dbReference type="GO" id="GO:0005852">
    <property type="term" value="C:eukaryotic translation initiation factor 3 complex"/>
    <property type="evidence" value="ECO:0007669"/>
    <property type="project" value="UniProtKB-UniRule"/>
</dbReference>
<dbReference type="CDD" id="cd12933">
    <property type="entry name" value="eIF3G"/>
    <property type="match status" value="1"/>
</dbReference>
<dbReference type="Gene3D" id="3.30.70.330">
    <property type="match status" value="1"/>
</dbReference>
<feature type="domain" description="RRM" evidence="8">
    <location>
        <begin position="210"/>
        <end position="287"/>
    </location>
</feature>
<dbReference type="Pfam" id="PF00076">
    <property type="entry name" value="RRM_1"/>
    <property type="match status" value="1"/>
</dbReference>
<dbReference type="OrthoDB" id="1749473at2759"/>
<dbReference type="InterPro" id="IPR000504">
    <property type="entry name" value="RRM_dom"/>
</dbReference>
<comment type="function">
    <text evidence="5">RNA-binding component of the eukaryotic translation initiation factor 3 (eIF-3) complex, which is involved in protein synthesis of a specialized repertoire of mRNAs and, together with other initiation factors, stimulates binding of mRNA and methionyl-tRNAi to the 40S ribosome. The eIF-3 complex specifically targets and initiates translation of a subset of mRNAs involved in cell proliferation. This subunit can bind 18S rRNA.</text>
</comment>
<dbReference type="Proteomes" id="UP000278807">
    <property type="component" value="Unassembled WGS sequence"/>
</dbReference>
<dbReference type="Pfam" id="PF12353">
    <property type="entry name" value="eIF3g"/>
    <property type="match status" value="1"/>
</dbReference>
<dbReference type="SUPFAM" id="SSF54928">
    <property type="entry name" value="RNA-binding domain, RBD"/>
    <property type="match status" value="1"/>
</dbReference>
<evidence type="ECO:0000313" key="10">
    <source>
        <dbReference type="Proteomes" id="UP000278807"/>
    </source>
</evidence>
<dbReference type="InterPro" id="IPR035979">
    <property type="entry name" value="RBD_domain_sf"/>
</dbReference>
<dbReference type="InterPro" id="IPR012677">
    <property type="entry name" value="Nucleotide-bd_a/b_plait_sf"/>
</dbReference>
<keyword evidence="10" id="KW-1185">Reference proteome</keyword>
<reference evidence="11" key="1">
    <citation type="submission" date="2017-02" db="UniProtKB">
        <authorList>
            <consortium name="WormBaseParasite"/>
        </authorList>
    </citation>
    <scope>IDENTIFICATION</scope>
</reference>
<dbReference type="EMBL" id="UZAE01000248">
    <property type="protein sequence ID" value="VDN96640.1"/>
    <property type="molecule type" value="Genomic_DNA"/>
</dbReference>
<evidence type="ECO:0000256" key="7">
    <source>
        <dbReference type="SAM" id="SignalP"/>
    </source>
</evidence>
<gene>
    <name evidence="9" type="ORF">HNAJ_LOCUS781</name>
</gene>
<protein>
    <recommendedName>
        <fullName evidence="5">Eukaryotic translation initiation factor 3 subunit G</fullName>
        <shortName evidence="5">eIF3g</shortName>
    </recommendedName>
    <alternativeName>
        <fullName evidence="5">Eukaryotic translation initiation factor 3 RNA-binding subunit</fullName>
        <shortName evidence="5">eIF-3 RNA-binding subunit</shortName>
    </alternativeName>
    <alternativeName>
        <fullName evidence="5">Eukaryotic translation initiation factor 3 subunit 4</fullName>
    </alternativeName>
</protein>
<feature type="chain" id="PRO_5043131609" description="Eukaryotic translation initiation factor 3 subunit G" evidence="7">
    <location>
        <begin position="21"/>
        <end position="287"/>
    </location>
</feature>
<dbReference type="InterPro" id="IPR034240">
    <property type="entry name" value="eIF3G_RRM"/>
</dbReference>
<keyword evidence="7" id="KW-0732">Signal</keyword>
<dbReference type="HAMAP" id="MF_03006">
    <property type="entry name" value="eIF3g"/>
    <property type="match status" value="1"/>
</dbReference>
<evidence type="ECO:0000259" key="8">
    <source>
        <dbReference type="PROSITE" id="PS50102"/>
    </source>
</evidence>
<evidence type="ECO:0000256" key="6">
    <source>
        <dbReference type="PROSITE-ProRule" id="PRU00176"/>
    </source>
</evidence>
<evidence type="ECO:0000256" key="1">
    <source>
        <dbReference type="ARBA" id="ARBA00022490"/>
    </source>
</evidence>
<dbReference type="CDD" id="cd12408">
    <property type="entry name" value="RRM_eIF3G_like"/>
    <property type="match status" value="1"/>
</dbReference>
<keyword evidence="2 5" id="KW-0396">Initiation factor</keyword>
<comment type="similarity">
    <text evidence="5">Belongs to the eIF-3 subunit G family.</text>
</comment>
<dbReference type="GO" id="GO:0001732">
    <property type="term" value="P:formation of cytoplasmic translation initiation complex"/>
    <property type="evidence" value="ECO:0007669"/>
    <property type="project" value="UniProtKB-UniRule"/>
</dbReference>
<evidence type="ECO:0000256" key="4">
    <source>
        <dbReference type="ARBA" id="ARBA00022917"/>
    </source>
</evidence>
<name>A0A0R3T1M1_RODNA</name>
<dbReference type="InterPro" id="IPR017334">
    <property type="entry name" value="eIF3_g"/>
</dbReference>
<dbReference type="InterPro" id="IPR024675">
    <property type="entry name" value="eIF3g_N"/>
</dbReference>
<comment type="subcellular location">
    <subcellularLocation>
        <location evidence="5">Cytoplasm</location>
    </subcellularLocation>
</comment>
<dbReference type="GO" id="GO:0016282">
    <property type="term" value="C:eukaryotic 43S preinitiation complex"/>
    <property type="evidence" value="ECO:0007669"/>
    <property type="project" value="UniProtKB-UniRule"/>
</dbReference>
<proteinExistence type="inferred from homology"/>
<evidence type="ECO:0000256" key="2">
    <source>
        <dbReference type="ARBA" id="ARBA00022540"/>
    </source>
</evidence>
<evidence type="ECO:0000313" key="9">
    <source>
        <dbReference type="EMBL" id="VDN96640.1"/>
    </source>
</evidence>
<dbReference type="SMART" id="SM00360">
    <property type="entry name" value="RRM"/>
    <property type="match status" value="1"/>
</dbReference>
<evidence type="ECO:0000313" key="11">
    <source>
        <dbReference type="WBParaSite" id="HNAJ_0000078101-mRNA-1"/>
    </source>
</evidence>
<dbReference type="STRING" id="102285.A0A0R3T1M1"/>
<keyword evidence="1 5" id="KW-0963">Cytoplasm</keyword>
<evidence type="ECO:0000256" key="3">
    <source>
        <dbReference type="ARBA" id="ARBA00022884"/>
    </source>
</evidence>
<dbReference type="PIRSF" id="PIRSF037949">
    <property type="entry name" value="Transl_init_eIF-3_RNA-bind"/>
    <property type="match status" value="1"/>
</dbReference>
<dbReference type="GO" id="GO:0003743">
    <property type="term" value="F:translation initiation factor activity"/>
    <property type="evidence" value="ECO:0007669"/>
    <property type="project" value="UniProtKB-UniRule"/>
</dbReference>
<sequence length="287" mass="32122">MTNLFKFKFLCIVIFQHNFSVIPPGTLPKEQVIYDREKNTKTVISYESDDDGDYKITKEYTIQRMKVSAAAAKRKEWKKFGDAKNDPPGPNSANTYPGEVVKIQYISNKFLEAGAQKEDDASAKALKPKQAVTCRICKGAHFSTQCPFRYEMEAIRSVVESTVGSDTQGPDAMTKAAIQEIGPELNSGRYIPPSLRAAAGVPERSRSDNFSVRVTNLPEDTSEKDLRELFEPFGHIVRVYSAMDKKTNKSRGFAFISYRTKEEAAAAIYSANGMPYSNLILKVDWAQ</sequence>
<comment type="subunit">
    <text evidence="5">Component of the eukaryotic translation initiation factor 3 (eIF-3) complex.</text>
</comment>
<keyword evidence="4 5" id="KW-0648">Protein biosynthesis</keyword>
<reference evidence="9 10" key="2">
    <citation type="submission" date="2018-11" db="EMBL/GenBank/DDBJ databases">
        <authorList>
            <consortium name="Pathogen Informatics"/>
        </authorList>
    </citation>
    <scope>NUCLEOTIDE SEQUENCE [LARGE SCALE GENOMIC DNA]</scope>
</reference>
<evidence type="ECO:0000256" key="5">
    <source>
        <dbReference type="HAMAP-Rule" id="MF_03006"/>
    </source>
</evidence>
<dbReference type="GO" id="GO:0033290">
    <property type="term" value="C:eukaryotic 48S preinitiation complex"/>
    <property type="evidence" value="ECO:0007669"/>
    <property type="project" value="UniProtKB-UniRule"/>
</dbReference>
<keyword evidence="3 6" id="KW-0694">RNA-binding</keyword>
<dbReference type="PROSITE" id="PS50102">
    <property type="entry name" value="RRM"/>
    <property type="match status" value="1"/>
</dbReference>
<feature type="signal peptide" evidence="7">
    <location>
        <begin position="1"/>
        <end position="20"/>
    </location>
</feature>
<dbReference type="GO" id="GO:0003723">
    <property type="term" value="F:RNA binding"/>
    <property type="evidence" value="ECO:0007669"/>
    <property type="project" value="UniProtKB-UniRule"/>
</dbReference>
<organism evidence="11">
    <name type="scientific">Rodentolepis nana</name>
    <name type="common">Dwarf tapeworm</name>
    <name type="synonym">Hymenolepis nana</name>
    <dbReference type="NCBI Taxonomy" id="102285"/>
    <lineage>
        <taxon>Eukaryota</taxon>
        <taxon>Metazoa</taxon>
        <taxon>Spiralia</taxon>
        <taxon>Lophotrochozoa</taxon>
        <taxon>Platyhelminthes</taxon>
        <taxon>Cestoda</taxon>
        <taxon>Eucestoda</taxon>
        <taxon>Cyclophyllidea</taxon>
        <taxon>Hymenolepididae</taxon>
        <taxon>Rodentolepis</taxon>
    </lineage>
</organism>
<dbReference type="PANTHER" id="PTHR10352">
    <property type="entry name" value="EUKARYOTIC TRANSLATION INITIATION FACTOR 3 SUBUNIT G"/>
    <property type="match status" value="1"/>
</dbReference>
<accession>A0A0R3T1M1</accession>
<dbReference type="WBParaSite" id="HNAJ_0000078101-mRNA-1">
    <property type="protein sequence ID" value="HNAJ_0000078101-mRNA-1"/>
    <property type="gene ID" value="HNAJ_0000078101"/>
</dbReference>